<feature type="domain" description="Periplasmic sensor" evidence="1">
    <location>
        <begin position="6"/>
        <end position="69"/>
    </location>
</feature>
<dbReference type="Pfam" id="PF17149">
    <property type="entry name" value="CHASE5"/>
    <property type="match status" value="1"/>
</dbReference>
<proteinExistence type="predicted"/>
<gene>
    <name evidence="2" type="ORF">L3081_12075</name>
</gene>
<sequence length="85" mass="9850">MTEYLKTQNSILNELKQLEETVHKPIATSLWQYNHNQLDALIAGLVKMPIIEGVDIIDNNSQNIFLKEPTICHRPPYHFLIPLQI</sequence>
<keyword evidence="3" id="KW-1185">Reference proteome</keyword>
<dbReference type="RefSeq" id="WP_242286415.1">
    <property type="nucleotide sequence ID" value="NZ_JAKKSL010000002.1"/>
</dbReference>
<dbReference type="Proteomes" id="UP001139646">
    <property type="component" value="Unassembled WGS sequence"/>
</dbReference>
<evidence type="ECO:0000313" key="2">
    <source>
        <dbReference type="EMBL" id="MCI2284004.1"/>
    </source>
</evidence>
<dbReference type="EMBL" id="JAKKSL010000002">
    <property type="protein sequence ID" value="MCI2284004.1"/>
    <property type="molecule type" value="Genomic_DNA"/>
</dbReference>
<comment type="caution">
    <text evidence="2">The sequence shown here is derived from an EMBL/GenBank/DDBJ whole genome shotgun (WGS) entry which is preliminary data.</text>
</comment>
<organism evidence="2 3">
    <name type="scientific">Colwellia maritima</name>
    <dbReference type="NCBI Taxonomy" id="2912588"/>
    <lineage>
        <taxon>Bacteria</taxon>
        <taxon>Pseudomonadati</taxon>
        <taxon>Pseudomonadota</taxon>
        <taxon>Gammaproteobacteria</taxon>
        <taxon>Alteromonadales</taxon>
        <taxon>Colwelliaceae</taxon>
        <taxon>Colwellia</taxon>
    </lineage>
</organism>
<accession>A0ABS9X1E8</accession>
<name>A0ABS9X1E8_9GAMM</name>
<evidence type="ECO:0000259" key="1">
    <source>
        <dbReference type="Pfam" id="PF17149"/>
    </source>
</evidence>
<protein>
    <recommendedName>
        <fullName evidence="1">Periplasmic sensor domain-containing protein</fullName>
    </recommendedName>
</protein>
<dbReference type="InterPro" id="IPR033414">
    <property type="entry name" value="Sensor_dom"/>
</dbReference>
<evidence type="ECO:0000313" key="3">
    <source>
        <dbReference type="Proteomes" id="UP001139646"/>
    </source>
</evidence>
<reference evidence="2" key="1">
    <citation type="submission" date="2022-01" db="EMBL/GenBank/DDBJ databases">
        <title>Colwellia maritima, isolated from seawater.</title>
        <authorList>
            <person name="Kristyanto S."/>
            <person name="Jung J."/>
            <person name="Jeon C.O."/>
        </authorList>
    </citation>
    <scope>NUCLEOTIDE SEQUENCE</scope>
    <source>
        <strain evidence="2">MSW7</strain>
    </source>
</reference>